<name>A0A9N9NVS3_9GLOM</name>
<gene>
    <name evidence="1" type="ORF">AMORRO_LOCUS16202</name>
</gene>
<evidence type="ECO:0000313" key="2">
    <source>
        <dbReference type="Proteomes" id="UP000789342"/>
    </source>
</evidence>
<keyword evidence="2" id="KW-1185">Reference proteome</keyword>
<comment type="caution">
    <text evidence="1">The sequence shown here is derived from an EMBL/GenBank/DDBJ whole genome shotgun (WGS) entry which is preliminary data.</text>
</comment>
<reference evidence="1" key="1">
    <citation type="submission" date="2021-06" db="EMBL/GenBank/DDBJ databases">
        <authorList>
            <person name="Kallberg Y."/>
            <person name="Tangrot J."/>
            <person name="Rosling A."/>
        </authorList>
    </citation>
    <scope>NUCLEOTIDE SEQUENCE</scope>
    <source>
        <strain evidence="1">CL551</strain>
    </source>
</reference>
<dbReference type="Proteomes" id="UP000789342">
    <property type="component" value="Unassembled WGS sequence"/>
</dbReference>
<organism evidence="1 2">
    <name type="scientific">Acaulospora morrowiae</name>
    <dbReference type="NCBI Taxonomy" id="94023"/>
    <lineage>
        <taxon>Eukaryota</taxon>
        <taxon>Fungi</taxon>
        <taxon>Fungi incertae sedis</taxon>
        <taxon>Mucoromycota</taxon>
        <taxon>Glomeromycotina</taxon>
        <taxon>Glomeromycetes</taxon>
        <taxon>Diversisporales</taxon>
        <taxon>Acaulosporaceae</taxon>
        <taxon>Acaulospora</taxon>
    </lineage>
</organism>
<feature type="non-terminal residue" evidence="1">
    <location>
        <position position="67"/>
    </location>
</feature>
<protein>
    <submittedName>
        <fullName evidence="1">2436_t:CDS:1</fullName>
    </submittedName>
</protein>
<dbReference type="EMBL" id="CAJVPV010043057">
    <property type="protein sequence ID" value="CAG8764994.1"/>
    <property type="molecule type" value="Genomic_DNA"/>
</dbReference>
<sequence length="67" mass="7804">QKMLIKEEISEITSQENIKILDEAQCKKALVSLREMWKAAQDKVELAKANKECQLKKIDEEIEKKES</sequence>
<accession>A0A9N9NVS3</accession>
<evidence type="ECO:0000313" key="1">
    <source>
        <dbReference type="EMBL" id="CAG8764994.1"/>
    </source>
</evidence>
<feature type="non-terminal residue" evidence="1">
    <location>
        <position position="1"/>
    </location>
</feature>
<dbReference type="AlphaFoldDB" id="A0A9N9NVS3"/>
<proteinExistence type="predicted"/>